<comment type="subcellular location">
    <subcellularLocation>
        <location evidence="2 8">Nucleus</location>
        <location evidence="2 8">Nucleolus</location>
    </subcellularLocation>
</comment>
<keyword evidence="4 8" id="KW-0690">Ribosome biogenesis</keyword>
<keyword evidence="11" id="KW-1185">Reference proteome</keyword>
<comment type="function">
    <text evidence="1 8">Involved in nucleolar integrity and required for processing of the pre-rRNA for the 60S ribosome subunit.</text>
</comment>
<evidence type="ECO:0000256" key="7">
    <source>
        <dbReference type="ARBA" id="ARBA00023242"/>
    </source>
</evidence>
<feature type="compositionally biased region" description="Basic and acidic residues" evidence="9">
    <location>
        <begin position="55"/>
        <end position="108"/>
    </location>
</feature>
<sequence length="125" mass="14900">MHMAPGEHSVTTKEEQDQRRTLTTLASINSGKQSQPFHRNHLPLNTKSSFSHRKARDDRLREMKSRERDLKQDVAGARQEHTHKIIERRKLREEKERLEQVKSKADERRRKKQKKREGRSGKINQ</sequence>
<dbReference type="AlphaFoldDB" id="R9AAN9"/>
<dbReference type="KEGG" id="wic:J056_002388"/>
<gene>
    <name evidence="10" type="ORF">J056_002388</name>
</gene>
<dbReference type="OMA" id="QEHTHKI"/>
<dbReference type="GO" id="GO:0005730">
    <property type="term" value="C:nucleolus"/>
    <property type="evidence" value="ECO:0007669"/>
    <property type="project" value="UniProtKB-SubCell"/>
</dbReference>
<dbReference type="GO" id="GO:0006364">
    <property type="term" value="P:rRNA processing"/>
    <property type="evidence" value="ECO:0007669"/>
    <property type="project" value="UniProtKB-UniRule"/>
</dbReference>
<accession>R9AAN9</accession>
<name>R9AAN9_WALI9</name>
<keyword evidence="6" id="KW-0175">Coiled coil</keyword>
<feature type="compositionally biased region" description="Polar residues" evidence="9">
    <location>
        <begin position="21"/>
        <end position="49"/>
    </location>
</feature>
<evidence type="ECO:0000256" key="1">
    <source>
        <dbReference type="ARBA" id="ARBA00004090"/>
    </source>
</evidence>
<dbReference type="HOGENOM" id="CLU_2098721_0_0_1"/>
<dbReference type="Pfam" id="PF03879">
    <property type="entry name" value="Cgr1"/>
    <property type="match status" value="1"/>
</dbReference>
<dbReference type="RefSeq" id="XP_009269928.1">
    <property type="nucleotide sequence ID" value="XM_009271653.1"/>
</dbReference>
<protein>
    <recommendedName>
        <fullName evidence="8">rRNA-processing protein</fullName>
    </recommendedName>
</protein>
<evidence type="ECO:0000256" key="3">
    <source>
        <dbReference type="ARBA" id="ARBA00007869"/>
    </source>
</evidence>
<comment type="similarity">
    <text evidence="3 8">Belongs to the CGR1 family.</text>
</comment>
<dbReference type="Proteomes" id="UP000014064">
    <property type="component" value="Unassembled WGS sequence"/>
</dbReference>
<evidence type="ECO:0000256" key="6">
    <source>
        <dbReference type="ARBA" id="ARBA00023054"/>
    </source>
</evidence>
<evidence type="ECO:0000256" key="5">
    <source>
        <dbReference type="ARBA" id="ARBA00022552"/>
    </source>
</evidence>
<keyword evidence="5 8" id="KW-0698">rRNA processing</keyword>
<evidence type="ECO:0000313" key="10">
    <source>
        <dbReference type="EMBL" id="EOQ99263.1"/>
    </source>
</evidence>
<organism evidence="10 11">
    <name type="scientific">Wallemia ichthyophaga (strain EXF-994 / CBS 113033)</name>
    <dbReference type="NCBI Taxonomy" id="1299270"/>
    <lineage>
        <taxon>Eukaryota</taxon>
        <taxon>Fungi</taxon>
        <taxon>Dikarya</taxon>
        <taxon>Basidiomycota</taxon>
        <taxon>Wallemiomycotina</taxon>
        <taxon>Wallemiomycetes</taxon>
        <taxon>Wallemiales</taxon>
        <taxon>Wallemiaceae</taxon>
        <taxon>Wallemia</taxon>
    </lineage>
</organism>
<evidence type="ECO:0000256" key="2">
    <source>
        <dbReference type="ARBA" id="ARBA00004604"/>
    </source>
</evidence>
<evidence type="ECO:0000256" key="4">
    <source>
        <dbReference type="ARBA" id="ARBA00022517"/>
    </source>
</evidence>
<feature type="compositionally biased region" description="Basic and acidic residues" evidence="9">
    <location>
        <begin position="10"/>
        <end position="20"/>
    </location>
</feature>
<keyword evidence="7 8" id="KW-0539">Nucleus</keyword>
<proteinExistence type="inferred from homology"/>
<evidence type="ECO:0000313" key="11">
    <source>
        <dbReference type="Proteomes" id="UP000014064"/>
    </source>
</evidence>
<dbReference type="InterPro" id="IPR005579">
    <property type="entry name" value="Cgr1-like"/>
</dbReference>
<reference evidence="11" key="1">
    <citation type="journal article" date="2013" name="BMC Genomics">
        <title>Genome and transcriptome sequencing of the halophilic fungus Wallemia ichthyophaga: haloadaptations present and absent.</title>
        <authorList>
            <person name="Zajc J."/>
            <person name="Liu Y."/>
            <person name="Dai W."/>
            <person name="Yang Z."/>
            <person name="Hu J."/>
            <person name="Gostincar C."/>
            <person name="Gunde-Cimerman N."/>
        </authorList>
    </citation>
    <scope>NUCLEOTIDE SEQUENCE [LARGE SCALE GENOMIC DNA]</scope>
    <source>
        <strain evidence="11">EXF-994 / CBS 113033</strain>
    </source>
</reference>
<evidence type="ECO:0000256" key="9">
    <source>
        <dbReference type="SAM" id="MobiDB-lite"/>
    </source>
</evidence>
<dbReference type="GeneID" id="20375340"/>
<dbReference type="EMBL" id="KE007243">
    <property type="protein sequence ID" value="EOQ99263.1"/>
    <property type="molecule type" value="Genomic_DNA"/>
</dbReference>
<feature type="region of interest" description="Disordered" evidence="9">
    <location>
        <begin position="1"/>
        <end position="125"/>
    </location>
</feature>
<evidence type="ECO:0000256" key="8">
    <source>
        <dbReference type="RuleBase" id="RU363084"/>
    </source>
</evidence>